<name>A0A5K7ZEP6_9BACT</name>
<evidence type="ECO:0000256" key="1">
    <source>
        <dbReference type="ARBA" id="ARBA00000085"/>
    </source>
</evidence>
<dbReference type="SUPFAM" id="SSF47384">
    <property type="entry name" value="Homodimeric domain of signal transducing histidine kinase"/>
    <property type="match status" value="1"/>
</dbReference>
<sequence>MPKPCGNILVVDDSTTMRNVIKKILEPVGYAILEAKNGIEALTMALSEDPPDLITLDVDMPKMDGFSACRKILSDYHENDVSLTREKRPHIVFVTANDNVESRRQGFEAGAADFIAKPFHKEEVLATVERILSPAKNKEGMTVLVVDDSALARDILVQNISREGWTVIEAENGLQALDIVRREKEKIDIIITDLVMPEMDGIALCETIRSDLHMDNVPIIFLTSIADQQQLLKVFQAGATDYLVKPFFQEELLARLRVHIEKSMLVRQLRDTITEKKRAEKERAEKERLQGVVEMAGAVCHELNQPIQTISGLTELMIMKADAADPLAGYANKIKAQVDRMGKMTAKLTNVTTYRTKAHDGLTRIIDIDGAALGPPVEA</sequence>
<evidence type="ECO:0000313" key="7">
    <source>
        <dbReference type="EMBL" id="BBO78251.1"/>
    </source>
</evidence>
<dbReference type="KEGG" id="dwd:DSCW_56680"/>
<evidence type="ECO:0000256" key="5">
    <source>
        <dbReference type="SAM" id="Coils"/>
    </source>
</evidence>
<dbReference type="Proteomes" id="UP000427769">
    <property type="component" value="Chromosome"/>
</dbReference>
<dbReference type="Gene3D" id="1.10.287.130">
    <property type="match status" value="1"/>
</dbReference>
<feature type="modified residue" description="4-aspartylphosphate" evidence="4">
    <location>
        <position position="57"/>
    </location>
</feature>
<accession>A0A5K7ZEP6</accession>
<dbReference type="Pfam" id="PF00072">
    <property type="entry name" value="Response_reg"/>
    <property type="match status" value="2"/>
</dbReference>
<dbReference type="Gene3D" id="3.40.50.2300">
    <property type="match status" value="2"/>
</dbReference>
<comment type="catalytic activity">
    <reaction evidence="1">
        <text>ATP + protein L-histidine = ADP + protein N-phospho-L-histidine.</text>
        <dbReference type="EC" id="2.7.13.3"/>
    </reaction>
</comment>
<dbReference type="GO" id="GO:0000155">
    <property type="term" value="F:phosphorelay sensor kinase activity"/>
    <property type="evidence" value="ECO:0007669"/>
    <property type="project" value="InterPro"/>
</dbReference>
<dbReference type="SUPFAM" id="SSF52172">
    <property type="entry name" value="CheY-like"/>
    <property type="match status" value="2"/>
</dbReference>
<keyword evidence="5" id="KW-0175">Coiled coil</keyword>
<organism evidence="7 8">
    <name type="scientific">Desulfosarcina widdelii</name>
    <dbReference type="NCBI Taxonomy" id="947919"/>
    <lineage>
        <taxon>Bacteria</taxon>
        <taxon>Pseudomonadati</taxon>
        <taxon>Thermodesulfobacteriota</taxon>
        <taxon>Desulfobacteria</taxon>
        <taxon>Desulfobacterales</taxon>
        <taxon>Desulfosarcinaceae</taxon>
        <taxon>Desulfosarcina</taxon>
    </lineage>
</organism>
<evidence type="ECO:0000256" key="2">
    <source>
        <dbReference type="ARBA" id="ARBA00012438"/>
    </source>
</evidence>
<dbReference type="PANTHER" id="PTHR44591">
    <property type="entry name" value="STRESS RESPONSE REGULATOR PROTEIN 1"/>
    <property type="match status" value="1"/>
</dbReference>
<evidence type="ECO:0000256" key="4">
    <source>
        <dbReference type="PROSITE-ProRule" id="PRU00169"/>
    </source>
</evidence>
<dbReference type="InterPro" id="IPR001789">
    <property type="entry name" value="Sig_transdc_resp-reg_receiver"/>
</dbReference>
<dbReference type="CDD" id="cd00082">
    <property type="entry name" value="HisKA"/>
    <property type="match status" value="1"/>
</dbReference>
<dbReference type="SMART" id="SM00448">
    <property type="entry name" value="REC"/>
    <property type="match status" value="2"/>
</dbReference>
<feature type="domain" description="Response regulatory" evidence="6">
    <location>
        <begin position="7"/>
        <end position="132"/>
    </location>
</feature>
<gene>
    <name evidence="7" type="ORF">DSCW_56680</name>
</gene>
<dbReference type="SMART" id="SM00388">
    <property type="entry name" value="HisKA"/>
    <property type="match status" value="1"/>
</dbReference>
<keyword evidence="8" id="KW-1185">Reference proteome</keyword>
<dbReference type="EC" id="2.7.13.3" evidence="2"/>
<dbReference type="InterPro" id="IPR036097">
    <property type="entry name" value="HisK_dim/P_sf"/>
</dbReference>
<proteinExistence type="predicted"/>
<keyword evidence="3 4" id="KW-0597">Phosphoprotein</keyword>
<dbReference type="AlphaFoldDB" id="A0A5K7ZEP6"/>
<feature type="modified residue" description="4-aspartylphosphate" evidence="4">
    <location>
        <position position="193"/>
    </location>
</feature>
<reference evidence="7 8" key="1">
    <citation type="submission" date="2019-11" db="EMBL/GenBank/DDBJ databases">
        <title>Comparative genomics of hydrocarbon-degrading Desulfosarcina strains.</title>
        <authorList>
            <person name="Watanabe M."/>
            <person name="Kojima H."/>
            <person name="Fukui M."/>
        </authorList>
    </citation>
    <scope>NUCLEOTIDE SEQUENCE [LARGE SCALE GENOMIC DNA]</scope>
    <source>
        <strain evidence="7 8">PP31</strain>
    </source>
</reference>
<feature type="coiled-coil region" evidence="5">
    <location>
        <begin position="262"/>
        <end position="289"/>
    </location>
</feature>
<dbReference type="InterPro" id="IPR050595">
    <property type="entry name" value="Bact_response_regulator"/>
</dbReference>
<dbReference type="PROSITE" id="PS50110">
    <property type="entry name" value="RESPONSE_REGULATORY"/>
    <property type="match status" value="2"/>
</dbReference>
<evidence type="ECO:0000259" key="6">
    <source>
        <dbReference type="PROSITE" id="PS50110"/>
    </source>
</evidence>
<dbReference type="RefSeq" id="WP_170302493.1">
    <property type="nucleotide sequence ID" value="NZ_AP021875.1"/>
</dbReference>
<evidence type="ECO:0000256" key="3">
    <source>
        <dbReference type="ARBA" id="ARBA00022553"/>
    </source>
</evidence>
<dbReference type="InterPro" id="IPR011006">
    <property type="entry name" value="CheY-like_superfamily"/>
</dbReference>
<dbReference type="Pfam" id="PF00512">
    <property type="entry name" value="HisKA"/>
    <property type="match status" value="1"/>
</dbReference>
<dbReference type="EMBL" id="AP021875">
    <property type="protein sequence ID" value="BBO78251.1"/>
    <property type="molecule type" value="Genomic_DNA"/>
</dbReference>
<feature type="domain" description="Response regulatory" evidence="6">
    <location>
        <begin position="142"/>
        <end position="260"/>
    </location>
</feature>
<dbReference type="PANTHER" id="PTHR44591:SF3">
    <property type="entry name" value="RESPONSE REGULATORY DOMAIN-CONTAINING PROTEIN"/>
    <property type="match status" value="1"/>
</dbReference>
<dbReference type="InterPro" id="IPR003661">
    <property type="entry name" value="HisK_dim/P_dom"/>
</dbReference>
<evidence type="ECO:0000313" key="8">
    <source>
        <dbReference type="Proteomes" id="UP000427769"/>
    </source>
</evidence>
<protein>
    <recommendedName>
        <fullName evidence="2">histidine kinase</fullName>
        <ecNumber evidence="2">2.7.13.3</ecNumber>
    </recommendedName>
</protein>